<dbReference type="AlphaFoldDB" id="A0A7S0ZCM5"/>
<sequence length="119" mass="12472">MAFVPGFGIGSGPALGAQSKVSAFSGVRQSASVASKRVVLNMKVDDKVKSTLQNDKKIASNEPGLGWSLSNEKLNGRLAMLGFALALVTEAIAPGHPSIVQQVVSIVPDHIQRIMSTMI</sequence>
<dbReference type="EMBL" id="HBFP01002847">
    <property type="protein sequence ID" value="CAD8817653.1"/>
    <property type="molecule type" value="Transcribed_RNA"/>
</dbReference>
<dbReference type="SUPFAM" id="SSF103511">
    <property type="entry name" value="Chlorophyll a-b binding protein"/>
    <property type="match status" value="1"/>
</dbReference>
<organism evidence="1">
    <name type="scientific">Timspurckia oligopyrenoides</name>
    <dbReference type="NCBI Taxonomy" id="708627"/>
    <lineage>
        <taxon>Eukaryota</taxon>
        <taxon>Rhodophyta</taxon>
        <taxon>Bangiophyceae</taxon>
        <taxon>Porphyridiales</taxon>
        <taxon>Porphyridiaceae</taxon>
        <taxon>Timspurckia</taxon>
    </lineage>
</organism>
<reference evidence="1" key="1">
    <citation type="submission" date="2021-01" db="EMBL/GenBank/DDBJ databases">
        <authorList>
            <person name="Corre E."/>
            <person name="Pelletier E."/>
            <person name="Niang G."/>
            <person name="Scheremetjew M."/>
            <person name="Finn R."/>
            <person name="Kale V."/>
            <person name="Holt S."/>
            <person name="Cochrane G."/>
            <person name="Meng A."/>
            <person name="Brown T."/>
            <person name="Cohen L."/>
        </authorList>
    </citation>
    <scope>NUCLEOTIDE SEQUENCE</scope>
    <source>
        <strain evidence="1">CCMP3278</strain>
    </source>
</reference>
<proteinExistence type="predicted"/>
<name>A0A7S0ZCM5_9RHOD</name>
<gene>
    <name evidence="1" type="ORF">TOLI1172_LOCUS2042</name>
</gene>
<accession>A0A7S0ZCM5</accession>
<protein>
    <submittedName>
        <fullName evidence="1">Uncharacterized protein</fullName>
    </submittedName>
</protein>
<evidence type="ECO:0000313" key="1">
    <source>
        <dbReference type="EMBL" id="CAD8817653.1"/>
    </source>
</evidence>